<dbReference type="Proteomes" id="UP000799423">
    <property type="component" value="Unassembled WGS sequence"/>
</dbReference>
<feature type="compositionally biased region" description="Gly residues" evidence="1">
    <location>
        <begin position="28"/>
        <end position="38"/>
    </location>
</feature>
<dbReference type="EMBL" id="MU006352">
    <property type="protein sequence ID" value="KAF2845178.1"/>
    <property type="molecule type" value="Genomic_DNA"/>
</dbReference>
<evidence type="ECO:0000313" key="3">
    <source>
        <dbReference type="Proteomes" id="UP000799423"/>
    </source>
</evidence>
<dbReference type="AlphaFoldDB" id="A0A6A7ASS8"/>
<evidence type="ECO:0000256" key="1">
    <source>
        <dbReference type="SAM" id="MobiDB-lite"/>
    </source>
</evidence>
<sequence length="79" mass="8628">FDGVMLGHSSSPYHLDFTTHHLNQTQGHGEGQAEGQGQGRALTKINLQVFYLSDRGQWVEAVRKMENAGAGAVEAVNLY</sequence>
<feature type="region of interest" description="Disordered" evidence="1">
    <location>
        <begin position="16"/>
        <end position="38"/>
    </location>
</feature>
<dbReference type="OrthoDB" id="2338662at2759"/>
<organism evidence="2 3">
    <name type="scientific">Plenodomus tracheiphilus IPT5</name>
    <dbReference type="NCBI Taxonomy" id="1408161"/>
    <lineage>
        <taxon>Eukaryota</taxon>
        <taxon>Fungi</taxon>
        <taxon>Dikarya</taxon>
        <taxon>Ascomycota</taxon>
        <taxon>Pezizomycotina</taxon>
        <taxon>Dothideomycetes</taxon>
        <taxon>Pleosporomycetidae</taxon>
        <taxon>Pleosporales</taxon>
        <taxon>Pleosporineae</taxon>
        <taxon>Leptosphaeriaceae</taxon>
        <taxon>Plenodomus</taxon>
    </lineage>
</organism>
<dbReference type="Gene3D" id="3.10.180.10">
    <property type="entry name" value="2,3-Dihydroxybiphenyl 1,2-Dioxygenase, domain 1"/>
    <property type="match status" value="1"/>
</dbReference>
<protein>
    <submittedName>
        <fullName evidence="2">Uncharacterized protein</fullName>
    </submittedName>
</protein>
<accession>A0A6A7ASS8</accession>
<feature type="non-terminal residue" evidence="2">
    <location>
        <position position="1"/>
    </location>
</feature>
<feature type="non-terminal residue" evidence="2">
    <location>
        <position position="79"/>
    </location>
</feature>
<name>A0A6A7ASS8_9PLEO</name>
<evidence type="ECO:0000313" key="2">
    <source>
        <dbReference type="EMBL" id="KAF2845178.1"/>
    </source>
</evidence>
<gene>
    <name evidence="2" type="ORF">T440DRAFT_381378</name>
</gene>
<keyword evidence="3" id="KW-1185">Reference proteome</keyword>
<proteinExistence type="predicted"/>
<dbReference type="InterPro" id="IPR029068">
    <property type="entry name" value="Glyas_Bleomycin-R_OHBP_Dase"/>
</dbReference>
<reference evidence="2" key="1">
    <citation type="submission" date="2020-01" db="EMBL/GenBank/DDBJ databases">
        <authorList>
            <consortium name="DOE Joint Genome Institute"/>
            <person name="Haridas S."/>
            <person name="Albert R."/>
            <person name="Binder M."/>
            <person name="Bloem J."/>
            <person name="Labutti K."/>
            <person name="Salamov A."/>
            <person name="Andreopoulos B."/>
            <person name="Baker S.E."/>
            <person name="Barry K."/>
            <person name="Bills G."/>
            <person name="Bluhm B.H."/>
            <person name="Cannon C."/>
            <person name="Castanera R."/>
            <person name="Culley D.E."/>
            <person name="Daum C."/>
            <person name="Ezra D."/>
            <person name="Gonzalez J.B."/>
            <person name="Henrissat B."/>
            <person name="Kuo A."/>
            <person name="Liang C."/>
            <person name="Lipzen A."/>
            <person name="Lutzoni F."/>
            <person name="Magnuson J."/>
            <person name="Mondo S."/>
            <person name="Nolan M."/>
            <person name="Ohm R."/>
            <person name="Pangilinan J."/>
            <person name="Park H.-J."/>
            <person name="Ramirez L."/>
            <person name="Alfaro M."/>
            <person name="Sun H."/>
            <person name="Tritt A."/>
            <person name="Yoshinaga Y."/>
            <person name="Zwiers L.-H."/>
            <person name="Turgeon B.G."/>
            <person name="Goodwin S.B."/>
            <person name="Spatafora J.W."/>
            <person name="Crous P.W."/>
            <person name="Grigoriev I.V."/>
        </authorList>
    </citation>
    <scope>NUCLEOTIDE SEQUENCE</scope>
    <source>
        <strain evidence="2">IPT5</strain>
    </source>
</reference>